<evidence type="ECO:0000313" key="3">
    <source>
        <dbReference type="Proteomes" id="UP000604046"/>
    </source>
</evidence>
<comment type="caution">
    <text evidence="2">The sequence shown here is derived from an EMBL/GenBank/DDBJ whole genome shotgun (WGS) entry which is preliminary data.</text>
</comment>
<dbReference type="AlphaFoldDB" id="A0A812SDV2"/>
<dbReference type="EMBL" id="CAJNDS010002448">
    <property type="protein sequence ID" value="CAE7479919.1"/>
    <property type="molecule type" value="Genomic_DNA"/>
</dbReference>
<proteinExistence type="predicted"/>
<evidence type="ECO:0000256" key="1">
    <source>
        <dbReference type="SAM" id="Phobius"/>
    </source>
</evidence>
<organism evidence="2 3">
    <name type="scientific">Symbiodinium natans</name>
    <dbReference type="NCBI Taxonomy" id="878477"/>
    <lineage>
        <taxon>Eukaryota</taxon>
        <taxon>Sar</taxon>
        <taxon>Alveolata</taxon>
        <taxon>Dinophyceae</taxon>
        <taxon>Suessiales</taxon>
        <taxon>Symbiodiniaceae</taxon>
        <taxon>Symbiodinium</taxon>
    </lineage>
</organism>
<keyword evidence="3" id="KW-1185">Reference proteome</keyword>
<feature type="transmembrane region" description="Helical" evidence="1">
    <location>
        <begin position="112"/>
        <end position="131"/>
    </location>
</feature>
<keyword evidence="1" id="KW-1133">Transmembrane helix</keyword>
<feature type="transmembrane region" description="Helical" evidence="1">
    <location>
        <begin position="159"/>
        <end position="179"/>
    </location>
</feature>
<keyword evidence="1" id="KW-0812">Transmembrane</keyword>
<protein>
    <submittedName>
        <fullName evidence="2">Pkd-2 protein</fullName>
    </submittedName>
</protein>
<gene>
    <name evidence="2" type="primary">pkd-2</name>
    <name evidence="2" type="ORF">SNAT2548_LOCUS26949</name>
</gene>
<feature type="transmembrane region" description="Helical" evidence="1">
    <location>
        <begin position="326"/>
        <end position="344"/>
    </location>
</feature>
<name>A0A812SDV2_9DINO</name>
<sequence length="356" mass="39615">MQRTVLDMEDAWTILRIATCACGWMAATMRIPGVTLQAAFAAGAMAQRPKSLATARGAKPVFFKVRDVLQIRYGLYTYVSINFLFNRGGHVYPFVNMISCFQDPMTTPLETLIPTAVAIGIWLVLQLKLLVDEIRDAIRTARASKHGFWQGLLRDYLRFWNAVDWVSIAVAAMVIVFWLNVRTQVEVVNGLLPSVVRATLYPSPEAGTVQEQRLEWYQPTADTWFAAAEQMVLANSACIVTRLEALPWFSYAGLSTSAHVTYSVVEGHHGAPWKLAKVIIILYPLVGQTRLWQALRVIMLRLFKSFQAQPRLAIVTETIKTAVPDLAHFFVVALCIFGCLFAGASGEKRGGGWGCV</sequence>
<feature type="transmembrane region" description="Helical" evidence="1">
    <location>
        <begin position="73"/>
        <end position="92"/>
    </location>
</feature>
<accession>A0A812SDV2</accession>
<dbReference type="Proteomes" id="UP000604046">
    <property type="component" value="Unassembled WGS sequence"/>
</dbReference>
<keyword evidence="1" id="KW-0472">Membrane</keyword>
<dbReference type="OrthoDB" id="412658at2759"/>
<evidence type="ECO:0000313" key="2">
    <source>
        <dbReference type="EMBL" id="CAE7479919.1"/>
    </source>
</evidence>
<reference evidence="2" key="1">
    <citation type="submission" date="2021-02" db="EMBL/GenBank/DDBJ databases">
        <authorList>
            <person name="Dougan E. K."/>
            <person name="Rhodes N."/>
            <person name="Thang M."/>
            <person name="Chan C."/>
        </authorList>
    </citation>
    <scope>NUCLEOTIDE SEQUENCE</scope>
</reference>